<dbReference type="GO" id="GO:0005615">
    <property type="term" value="C:extracellular space"/>
    <property type="evidence" value="ECO:0007669"/>
    <property type="project" value="InterPro"/>
</dbReference>
<evidence type="ECO:0000256" key="3">
    <source>
        <dbReference type="RuleBase" id="RU000411"/>
    </source>
</evidence>
<keyword evidence="1" id="KW-0646">Protease inhibitor</keyword>
<accession>A0A3Q2VBZ4</accession>
<evidence type="ECO:0000313" key="6">
    <source>
        <dbReference type="Proteomes" id="UP000264840"/>
    </source>
</evidence>
<feature type="domain" description="Serpin" evidence="4">
    <location>
        <begin position="13"/>
        <end position="197"/>
    </location>
</feature>
<dbReference type="AlphaFoldDB" id="A0A3Q2VBZ4"/>
<dbReference type="PANTHER" id="PTHR11461:SF204">
    <property type="entry name" value="SERPIN B6"/>
    <property type="match status" value="1"/>
</dbReference>
<dbReference type="InterPro" id="IPR036186">
    <property type="entry name" value="Serpin_sf"/>
</dbReference>
<dbReference type="Ensembl" id="ENSHBUT00000002006.1">
    <property type="protein sequence ID" value="ENSHBUP00000008415.1"/>
    <property type="gene ID" value="ENSHBUG00000009930.1"/>
</dbReference>
<proteinExistence type="inferred from homology"/>
<dbReference type="STRING" id="8153.ENSHBUP00000008415"/>
<dbReference type="Proteomes" id="UP000264840">
    <property type="component" value="Unplaced"/>
</dbReference>
<comment type="similarity">
    <text evidence="3">Belongs to the serpin family.</text>
</comment>
<protein>
    <submittedName>
        <fullName evidence="5">Serpin B6-like</fullName>
    </submittedName>
</protein>
<keyword evidence="6" id="KW-1185">Reference proteome</keyword>
<dbReference type="GO" id="GO:0004867">
    <property type="term" value="F:serine-type endopeptidase inhibitor activity"/>
    <property type="evidence" value="ECO:0007669"/>
    <property type="project" value="UniProtKB-KW"/>
</dbReference>
<reference evidence="5" key="2">
    <citation type="submission" date="2025-09" db="UniProtKB">
        <authorList>
            <consortium name="Ensembl"/>
        </authorList>
    </citation>
    <scope>IDENTIFICATION</scope>
</reference>
<name>A0A3Q2VBZ4_HAPBU</name>
<dbReference type="SUPFAM" id="SSF56574">
    <property type="entry name" value="Serpins"/>
    <property type="match status" value="1"/>
</dbReference>
<dbReference type="FunFam" id="3.30.497.10:FF:000001">
    <property type="entry name" value="Serine protease inhibitor"/>
    <property type="match status" value="1"/>
</dbReference>
<sequence length="197" mass="22072">VEQVSCANSAFSLTLLKELSNNDKTGNIFFSPFSISSALAMVMLGAKGNTATQMSESFTEHFTSDDVHSSFAQLLSVLNKSDAPYSLSVANRLYGEQSYQFVEGFLGKTKKHYNAELEAVDFIKSFDAARLNINSWVEKTTQGKIKDLLAQGVLDPMTRLVLVNAIYFKGLWNKQFKQDQTQDAQFRVNKVILHEYC</sequence>
<evidence type="ECO:0000313" key="5">
    <source>
        <dbReference type="Ensembl" id="ENSHBUP00000008415.1"/>
    </source>
</evidence>
<evidence type="ECO:0000256" key="1">
    <source>
        <dbReference type="ARBA" id="ARBA00022690"/>
    </source>
</evidence>
<dbReference type="Pfam" id="PF00079">
    <property type="entry name" value="Serpin"/>
    <property type="match status" value="1"/>
</dbReference>
<organism evidence="5 6">
    <name type="scientific">Haplochromis burtoni</name>
    <name type="common">Burton's mouthbrooder</name>
    <name type="synonym">Chromis burtoni</name>
    <dbReference type="NCBI Taxonomy" id="8153"/>
    <lineage>
        <taxon>Eukaryota</taxon>
        <taxon>Metazoa</taxon>
        <taxon>Chordata</taxon>
        <taxon>Craniata</taxon>
        <taxon>Vertebrata</taxon>
        <taxon>Euteleostomi</taxon>
        <taxon>Actinopterygii</taxon>
        <taxon>Neopterygii</taxon>
        <taxon>Teleostei</taxon>
        <taxon>Neoteleostei</taxon>
        <taxon>Acanthomorphata</taxon>
        <taxon>Ovalentaria</taxon>
        <taxon>Cichlomorphae</taxon>
        <taxon>Cichliformes</taxon>
        <taxon>Cichlidae</taxon>
        <taxon>African cichlids</taxon>
        <taxon>Pseudocrenilabrinae</taxon>
        <taxon>Haplochromini</taxon>
        <taxon>Haplochromis</taxon>
    </lineage>
</organism>
<keyword evidence="2" id="KW-0722">Serine protease inhibitor</keyword>
<dbReference type="Gene3D" id="3.30.497.10">
    <property type="entry name" value="Antithrombin, subunit I, domain 2"/>
    <property type="match status" value="1"/>
</dbReference>
<dbReference type="InterPro" id="IPR042178">
    <property type="entry name" value="Serpin_sf_1"/>
</dbReference>
<dbReference type="InterPro" id="IPR000215">
    <property type="entry name" value="Serpin_fam"/>
</dbReference>
<dbReference type="OMA" id="QVRIELI"/>
<dbReference type="SMART" id="SM00093">
    <property type="entry name" value="SERPIN"/>
    <property type="match status" value="1"/>
</dbReference>
<evidence type="ECO:0000256" key="2">
    <source>
        <dbReference type="ARBA" id="ARBA00022900"/>
    </source>
</evidence>
<reference evidence="5" key="1">
    <citation type="submission" date="2025-08" db="UniProtKB">
        <authorList>
            <consortium name="Ensembl"/>
        </authorList>
    </citation>
    <scope>IDENTIFICATION</scope>
</reference>
<dbReference type="GeneTree" id="ENSGT00940000154835"/>
<dbReference type="PANTHER" id="PTHR11461">
    <property type="entry name" value="SERINE PROTEASE INHIBITOR, SERPIN"/>
    <property type="match status" value="1"/>
</dbReference>
<dbReference type="InterPro" id="IPR023796">
    <property type="entry name" value="Serpin_dom"/>
</dbReference>
<evidence type="ECO:0000259" key="4">
    <source>
        <dbReference type="SMART" id="SM00093"/>
    </source>
</evidence>